<proteinExistence type="predicted"/>
<dbReference type="InterPro" id="IPR029068">
    <property type="entry name" value="Glyas_Bleomycin-R_OHBP_Dase"/>
</dbReference>
<dbReference type="AlphaFoldDB" id="A0A940MC44"/>
<dbReference type="Pfam" id="PF06983">
    <property type="entry name" value="3-dmu-9_3-mt"/>
    <property type="match status" value="1"/>
</dbReference>
<dbReference type="RefSeq" id="WP_209340309.1">
    <property type="nucleotide sequence ID" value="NZ_JAGIQL010000045.1"/>
</dbReference>
<reference evidence="2" key="1">
    <citation type="submission" date="2021-03" db="EMBL/GenBank/DDBJ databases">
        <title>Whole genome sequence of Streptomyces bomunensis MMS17-BM035.</title>
        <authorList>
            <person name="Lee J.H."/>
        </authorList>
    </citation>
    <scope>NUCLEOTIDE SEQUENCE</scope>
    <source>
        <strain evidence="2">MMS17-BM035</strain>
    </source>
</reference>
<evidence type="ECO:0000313" key="3">
    <source>
        <dbReference type="Proteomes" id="UP000670475"/>
    </source>
</evidence>
<dbReference type="EMBL" id="JAGIQL010000045">
    <property type="protein sequence ID" value="MBP0458554.1"/>
    <property type="molecule type" value="Genomic_DNA"/>
</dbReference>
<dbReference type="SUPFAM" id="SSF54593">
    <property type="entry name" value="Glyoxalase/Bleomycin resistance protein/Dihydroxybiphenyl dioxygenase"/>
    <property type="match status" value="1"/>
</dbReference>
<comment type="caution">
    <text evidence="2">The sequence shown here is derived from an EMBL/GenBank/DDBJ whole genome shotgun (WGS) entry which is preliminary data.</text>
</comment>
<evidence type="ECO:0000259" key="1">
    <source>
        <dbReference type="Pfam" id="PF06983"/>
    </source>
</evidence>
<gene>
    <name evidence="2" type="ORF">JFN87_13730</name>
</gene>
<dbReference type="Proteomes" id="UP000670475">
    <property type="component" value="Unassembled WGS sequence"/>
</dbReference>
<accession>A0A940MC44</accession>
<protein>
    <submittedName>
        <fullName evidence="2">VOC family protein</fullName>
    </submittedName>
</protein>
<keyword evidence="3" id="KW-1185">Reference proteome</keyword>
<organism evidence="2 3">
    <name type="scientific">Streptomyces montanisoli</name>
    <dbReference type="NCBI Taxonomy" id="2798581"/>
    <lineage>
        <taxon>Bacteria</taxon>
        <taxon>Bacillati</taxon>
        <taxon>Actinomycetota</taxon>
        <taxon>Actinomycetes</taxon>
        <taxon>Kitasatosporales</taxon>
        <taxon>Streptomycetaceae</taxon>
        <taxon>Streptomyces</taxon>
    </lineage>
</organism>
<feature type="domain" description="PhnB-like" evidence="1">
    <location>
        <begin position="3"/>
        <end position="117"/>
    </location>
</feature>
<dbReference type="CDD" id="cd06588">
    <property type="entry name" value="PhnB_like"/>
    <property type="match status" value="1"/>
</dbReference>
<evidence type="ECO:0000313" key="2">
    <source>
        <dbReference type="EMBL" id="MBP0458554.1"/>
    </source>
</evidence>
<dbReference type="PANTHER" id="PTHR33990:SF2">
    <property type="entry name" value="PHNB-LIKE DOMAIN-CONTAINING PROTEIN"/>
    <property type="match status" value="1"/>
</dbReference>
<name>A0A940MC44_9ACTN</name>
<dbReference type="InterPro" id="IPR009725">
    <property type="entry name" value="3_dmu_93_MTrfase"/>
</dbReference>
<dbReference type="PIRSF" id="PIRSF021700">
    <property type="entry name" value="3_dmu_93_MTrfase"/>
    <property type="match status" value="1"/>
</dbReference>
<dbReference type="InterPro" id="IPR028973">
    <property type="entry name" value="PhnB-like"/>
</dbReference>
<dbReference type="PANTHER" id="PTHR33990">
    <property type="entry name" value="PROTEIN YJDN-RELATED"/>
    <property type="match status" value="1"/>
</dbReference>
<sequence>MPKLIPNLWFDSNGMEAAEYYVSVFPNSRINHVSHYGDAGPGPAGTVLTVEFELDGRPFTIINGGPEFTFDEAVSFQIDCADQQEVDAYWDRLVGDGGQEGPCGWLKDKYGLSWQVVPAAMAALMADPDQARTDRAMKAMLGMKKLDIAALEAAANGA</sequence>
<dbReference type="Gene3D" id="3.10.180.10">
    <property type="entry name" value="2,3-Dihydroxybiphenyl 1,2-Dioxygenase, domain 1"/>
    <property type="match status" value="1"/>
</dbReference>